<keyword evidence="1" id="KW-1133">Transmembrane helix</keyword>
<dbReference type="OrthoDB" id="10632264at2759"/>
<accession>A0A834RF17</accession>
<keyword evidence="4" id="KW-1185">Reference proteome</keyword>
<evidence type="ECO:0000313" key="2">
    <source>
        <dbReference type="EMBL" id="KAF7495401.1"/>
    </source>
</evidence>
<evidence type="ECO:0000256" key="1">
    <source>
        <dbReference type="SAM" id="Phobius"/>
    </source>
</evidence>
<keyword evidence="1" id="KW-0812">Transmembrane</keyword>
<proteinExistence type="predicted"/>
<reference evidence="2" key="2">
    <citation type="submission" date="2020-01" db="EMBL/GenBank/DDBJ databases">
        <authorList>
            <person name="Korhonen P.K.K."/>
            <person name="Guangxu M.G."/>
            <person name="Wang T.W."/>
            <person name="Stroehlein A.J.S."/>
            <person name="Young N.D."/>
            <person name="Ang C.-S.A."/>
            <person name="Fernando D.W.F."/>
            <person name="Lu H.L."/>
            <person name="Taylor S.T."/>
            <person name="Ehtesham M.E.M."/>
            <person name="Najaraj S.H.N."/>
            <person name="Harsha G.H.G."/>
            <person name="Madugundu A.M."/>
            <person name="Renuse S.R."/>
            <person name="Holt D.H."/>
            <person name="Pandey A.P."/>
            <person name="Papenfuss A.P."/>
            <person name="Gasser R.B.G."/>
            <person name="Fischer K.F."/>
        </authorList>
    </citation>
    <scope>NUCLEOTIDE SEQUENCE</scope>
    <source>
        <strain evidence="2">SSS_KF_BRIS2020</strain>
    </source>
</reference>
<reference evidence="3" key="3">
    <citation type="submission" date="2022-06" db="UniProtKB">
        <authorList>
            <consortium name="EnsemblMetazoa"/>
        </authorList>
    </citation>
    <scope>IDENTIFICATION</scope>
</reference>
<dbReference type="EnsemblMetazoa" id="SSS_7634s_mrna">
    <property type="protein sequence ID" value="KAF7495401.1"/>
    <property type="gene ID" value="SSS_7634"/>
</dbReference>
<evidence type="ECO:0000313" key="4">
    <source>
        <dbReference type="Proteomes" id="UP000070412"/>
    </source>
</evidence>
<dbReference type="AlphaFoldDB" id="A0A834RF17"/>
<keyword evidence="1" id="KW-0472">Membrane</keyword>
<feature type="transmembrane region" description="Helical" evidence="1">
    <location>
        <begin position="43"/>
        <end position="60"/>
    </location>
</feature>
<protein>
    <submittedName>
        <fullName evidence="2 3">Uncharacterized protein</fullName>
    </submittedName>
</protein>
<name>A0A834RF17_SARSC</name>
<gene>
    <name evidence="2" type="ORF">SSS_7634</name>
</gene>
<sequence length="218" mass="24972">MKSFQSRKRNNNESNHQTSIEIRLIRISSSKCKQQIQKFSSRFKFLVLLIISIIANDWIACEFSVKAEFFSKSLKKSSTSIGAHQSSKSVLIWPDEIEDNALAKHEENGNFVYKQWMMASKVATSEEHSNDGLSQYQHSSASSIASASLFFWPQTEFDAKKSIYTDRNNQPIRISNSAMKKSQLFINNLREILNSLTKSILSLAILKIFSILQPYNYL</sequence>
<dbReference type="EMBL" id="WVUK01000048">
    <property type="protein sequence ID" value="KAF7495401.1"/>
    <property type="molecule type" value="Genomic_DNA"/>
</dbReference>
<organism evidence="2">
    <name type="scientific">Sarcoptes scabiei</name>
    <name type="common">Itch mite</name>
    <name type="synonym">Acarus scabiei</name>
    <dbReference type="NCBI Taxonomy" id="52283"/>
    <lineage>
        <taxon>Eukaryota</taxon>
        <taxon>Metazoa</taxon>
        <taxon>Ecdysozoa</taxon>
        <taxon>Arthropoda</taxon>
        <taxon>Chelicerata</taxon>
        <taxon>Arachnida</taxon>
        <taxon>Acari</taxon>
        <taxon>Acariformes</taxon>
        <taxon>Sarcoptiformes</taxon>
        <taxon>Astigmata</taxon>
        <taxon>Psoroptidia</taxon>
        <taxon>Sarcoptoidea</taxon>
        <taxon>Sarcoptidae</taxon>
        <taxon>Sarcoptinae</taxon>
        <taxon>Sarcoptes</taxon>
    </lineage>
</organism>
<dbReference type="Proteomes" id="UP000070412">
    <property type="component" value="Unassembled WGS sequence"/>
</dbReference>
<evidence type="ECO:0000313" key="3">
    <source>
        <dbReference type="EnsemblMetazoa" id="KAF7495401.1"/>
    </source>
</evidence>
<reference evidence="4" key="1">
    <citation type="journal article" date="2020" name="PLoS Negl. Trop. Dis.">
        <title>High-quality nuclear genome for Sarcoptes scabiei-A critical resource for a neglected parasite.</title>
        <authorList>
            <person name="Korhonen P.K."/>
            <person name="Gasser R.B."/>
            <person name="Ma G."/>
            <person name="Wang T."/>
            <person name="Stroehlein A.J."/>
            <person name="Young N.D."/>
            <person name="Ang C.S."/>
            <person name="Fernando D.D."/>
            <person name="Lu H.C."/>
            <person name="Taylor S."/>
            <person name="Reynolds S.L."/>
            <person name="Mofiz E."/>
            <person name="Najaraj S.H."/>
            <person name="Gowda H."/>
            <person name="Madugundu A."/>
            <person name="Renuse S."/>
            <person name="Holt D."/>
            <person name="Pandey A."/>
            <person name="Papenfuss A.T."/>
            <person name="Fischer K."/>
        </authorList>
    </citation>
    <scope>NUCLEOTIDE SEQUENCE [LARGE SCALE GENOMIC DNA]</scope>
</reference>